<evidence type="ECO:0000313" key="8">
    <source>
        <dbReference type="Proteomes" id="UP001225605"/>
    </source>
</evidence>
<proteinExistence type="predicted"/>
<keyword evidence="3" id="KW-0732">Signal</keyword>
<organism evidence="7 8">
    <name type="scientific">Saccharothrix yanglingensis</name>
    <dbReference type="NCBI Taxonomy" id="659496"/>
    <lineage>
        <taxon>Bacteria</taxon>
        <taxon>Bacillati</taxon>
        <taxon>Actinomycetota</taxon>
        <taxon>Actinomycetes</taxon>
        <taxon>Pseudonocardiales</taxon>
        <taxon>Pseudonocardiaceae</taxon>
        <taxon>Saccharothrix</taxon>
    </lineage>
</organism>
<dbReference type="PROSITE" id="PS50847">
    <property type="entry name" value="GRAM_POS_ANCHORING"/>
    <property type="match status" value="1"/>
</dbReference>
<gene>
    <name evidence="7" type="ORF">CKY47_04425</name>
</gene>
<reference evidence="7 8" key="1">
    <citation type="submission" date="2017-06" db="EMBL/GenBank/DDBJ databases">
        <title>Cultured bacterium strain Saccharothrix yanglingensis Hhs.015.</title>
        <authorList>
            <person name="Xia Y."/>
        </authorList>
    </citation>
    <scope>NUCLEOTIDE SEQUENCE [LARGE SCALE GENOMIC DNA]</scope>
    <source>
        <strain evidence="7 8">Hhs.015</strain>
    </source>
</reference>
<keyword evidence="1" id="KW-0134">Cell wall</keyword>
<dbReference type="Pfam" id="PF08341">
    <property type="entry name" value="TED"/>
    <property type="match status" value="1"/>
</dbReference>
<keyword evidence="2" id="KW-0964">Secreted</keyword>
<evidence type="ECO:0000256" key="5">
    <source>
        <dbReference type="SAM" id="Phobius"/>
    </source>
</evidence>
<dbReference type="EMBL" id="NSDM01000001">
    <property type="protein sequence ID" value="MDQ2583241.1"/>
    <property type="molecule type" value="Genomic_DNA"/>
</dbReference>
<dbReference type="InterPro" id="IPR023849">
    <property type="entry name" value="TQXA_dom"/>
</dbReference>
<dbReference type="NCBIfam" id="TIGR03934">
    <property type="entry name" value="TQXA_dom"/>
    <property type="match status" value="1"/>
</dbReference>
<feature type="transmembrane region" description="Helical" evidence="5">
    <location>
        <begin position="454"/>
        <end position="475"/>
    </location>
</feature>
<dbReference type="InterPro" id="IPR019931">
    <property type="entry name" value="LPXTG_anchor"/>
</dbReference>
<dbReference type="NCBIfam" id="TIGR01167">
    <property type="entry name" value="LPXTG_anchor"/>
    <property type="match status" value="1"/>
</dbReference>
<keyword evidence="8" id="KW-1185">Reference proteome</keyword>
<evidence type="ECO:0000259" key="6">
    <source>
        <dbReference type="PROSITE" id="PS50847"/>
    </source>
</evidence>
<keyword evidence="5" id="KW-1133">Transmembrane helix</keyword>
<dbReference type="Proteomes" id="UP001225605">
    <property type="component" value="Unassembled WGS sequence"/>
</dbReference>
<sequence>MDSVMSFALVVVVRKIKRTSTDRVSPDRIVFRRFCRFGVGTPRGGVPPLRQTAALNHTNGLPSRASRRHMASRLTPKRLGAAVLGASVVLLTAALPAAAEPVKIIPVERNDPDFGKHHEEGIEVGLEGEGREWFDANLIPLYVIENGEKTVVKAYCVELPTVLQNGTPLHEVPWDQHPNDGTQFKKNASKINWILHNSYPLRETSVLSEATGRDIDEREAIAATQAAIWHLSDGAKLKSGDAATKDGNSEVDKDVRAVYEYLTGAKNTGIEQQPTPTLEITPEELEGKAGELIGPFEIATTAASVVLEAELPQGVTLTDKDGTPLEPAEGGFQARAETKVVEFFVKVDADVEPGEAKVTVKADAELQHGRLFVSEDPNKKTQSVVVAKPSTVKVEAQAKAKWAEGVVVTTTTAAPTTTTTVEATTTTAAPTTTTTAVASGGGNDDDLANTGASIFVPLLIGVGLLGAGAAALLVVRRKRAA</sequence>
<feature type="domain" description="Gram-positive cocci surface proteins LPxTG" evidence="6">
    <location>
        <begin position="447"/>
        <end position="481"/>
    </location>
</feature>
<evidence type="ECO:0000313" key="7">
    <source>
        <dbReference type="EMBL" id="MDQ2583241.1"/>
    </source>
</evidence>
<comment type="caution">
    <text evidence="7">The sequence shown here is derived from an EMBL/GenBank/DDBJ whole genome shotgun (WGS) entry which is preliminary data.</text>
</comment>
<keyword evidence="4" id="KW-0572">Peptidoglycan-anchor</keyword>
<keyword evidence="5" id="KW-0812">Transmembrane</keyword>
<evidence type="ECO:0000256" key="2">
    <source>
        <dbReference type="ARBA" id="ARBA00022525"/>
    </source>
</evidence>
<keyword evidence="5" id="KW-0472">Membrane</keyword>
<protein>
    <submittedName>
        <fullName evidence="7">TQXA domain protein</fullName>
    </submittedName>
</protein>
<dbReference type="InterPro" id="IPR013552">
    <property type="entry name" value="Thioester_dom"/>
</dbReference>
<dbReference type="Gene3D" id="1.10.150.480">
    <property type="match status" value="1"/>
</dbReference>
<evidence type="ECO:0000256" key="3">
    <source>
        <dbReference type="ARBA" id="ARBA00022729"/>
    </source>
</evidence>
<accession>A0ABU0WTR2</accession>
<name>A0ABU0WTR2_9PSEU</name>
<evidence type="ECO:0000256" key="4">
    <source>
        <dbReference type="ARBA" id="ARBA00023088"/>
    </source>
</evidence>
<evidence type="ECO:0000256" key="1">
    <source>
        <dbReference type="ARBA" id="ARBA00022512"/>
    </source>
</evidence>